<dbReference type="GO" id="GO:0003677">
    <property type="term" value="F:DNA binding"/>
    <property type="evidence" value="ECO:0007669"/>
    <property type="project" value="InterPro"/>
</dbReference>
<dbReference type="Gene3D" id="1.10.1740.10">
    <property type="match status" value="1"/>
</dbReference>
<proteinExistence type="inferred from homology"/>
<evidence type="ECO:0000259" key="5">
    <source>
        <dbReference type="Pfam" id="PF04542"/>
    </source>
</evidence>
<sequence length="203" mass="22985">MSQDKEPLYAALLHGDDQRDSALSELRVVLVRHLRKALSSYARADDPFLEDAVQDSLLRILERLDQFEGRSRFVTWATTIAIHVAMSELRRSRWRDVSLDQVVDETSPLSRFATDDSSGPGNQVERNTILEKMQEVIDTQLTEKQRTAILAEMNGMPQEEIARQLGSNRNAVYKLTHDARKKLKQGLEATGYGADDIRAAFAK</sequence>
<dbReference type="InterPro" id="IPR036388">
    <property type="entry name" value="WH-like_DNA-bd_sf"/>
</dbReference>
<evidence type="ECO:0000313" key="8">
    <source>
        <dbReference type="Proteomes" id="UP000317648"/>
    </source>
</evidence>
<evidence type="ECO:0000313" key="7">
    <source>
        <dbReference type="EMBL" id="QDU92615.1"/>
    </source>
</evidence>
<dbReference type="Gene3D" id="1.10.10.10">
    <property type="entry name" value="Winged helix-like DNA-binding domain superfamily/Winged helix DNA-binding domain"/>
    <property type="match status" value="1"/>
</dbReference>
<dbReference type="Pfam" id="PF08281">
    <property type="entry name" value="Sigma70_r4_2"/>
    <property type="match status" value="1"/>
</dbReference>
<dbReference type="KEGG" id="lcre:Pla8534_03630"/>
<dbReference type="NCBIfam" id="TIGR02937">
    <property type="entry name" value="sigma70-ECF"/>
    <property type="match status" value="1"/>
</dbReference>
<comment type="similarity">
    <text evidence="1">Belongs to the sigma-70 factor family. ECF subfamily.</text>
</comment>
<dbReference type="InterPro" id="IPR007627">
    <property type="entry name" value="RNA_pol_sigma70_r2"/>
</dbReference>
<name>A0A518DL95_9BACT</name>
<dbReference type="InterPro" id="IPR013325">
    <property type="entry name" value="RNA_pol_sigma_r2"/>
</dbReference>
<keyword evidence="3" id="KW-0731">Sigma factor</keyword>
<dbReference type="InterPro" id="IPR013324">
    <property type="entry name" value="RNA_pol_sigma_r3/r4-like"/>
</dbReference>
<organism evidence="7 8">
    <name type="scientific">Lignipirellula cremea</name>
    <dbReference type="NCBI Taxonomy" id="2528010"/>
    <lineage>
        <taxon>Bacteria</taxon>
        <taxon>Pseudomonadati</taxon>
        <taxon>Planctomycetota</taxon>
        <taxon>Planctomycetia</taxon>
        <taxon>Pirellulales</taxon>
        <taxon>Pirellulaceae</taxon>
        <taxon>Lignipirellula</taxon>
    </lineage>
</organism>
<keyword evidence="2" id="KW-0805">Transcription regulation</keyword>
<keyword evidence="8" id="KW-1185">Reference proteome</keyword>
<dbReference type="Proteomes" id="UP000317648">
    <property type="component" value="Chromosome"/>
</dbReference>
<accession>A0A518DL95</accession>
<dbReference type="InterPro" id="IPR013249">
    <property type="entry name" value="RNA_pol_sigma70_r4_t2"/>
</dbReference>
<feature type="domain" description="RNA polymerase sigma-70 region 2" evidence="5">
    <location>
        <begin position="31"/>
        <end position="95"/>
    </location>
</feature>
<evidence type="ECO:0000259" key="6">
    <source>
        <dbReference type="Pfam" id="PF08281"/>
    </source>
</evidence>
<evidence type="ECO:0000256" key="1">
    <source>
        <dbReference type="ARBA" id="ARBA00010641"/>
    </source>
</evidence>
<evidence type="ECO:0000256" key="3">
    <source>
        <dbReference type="ARBA" id="ARBA00023082"/>
    </source>
</evidence>
<dbReference type="Pfam" id="PF04542">
    <property type="entry name" value="Sigma70_r2"/>
    <property type="match status" value="1"/>
</dbReference>
<evidence type="ECO:0000256" key="4">
    <source>
        <dbReference type="ARBA" id="ARBA00023163"/>
    </source>
</evidence>
<protein>
    <submittedName>
        <fullName evidence="7">RNA polymerase sigma factor</fullName>
    </submittedName>
</protein>
<dbReference type="SUPFAM" id="SSF88946">
    <property type="entry name" value="Sigma2 domain of RNA polymerase sigma factors"/>
    <property type="match status" value="1"/>
</dbReference>
<dbReference type="GO" id="GO:0006352">
    <property type="term" value="P:DNA-templated transcription initiation"/>
    <property type="evidence" value="ECO:0007669"/>
    <property type="project" value="InterPro"/>
</dbReference>
<dbReference type="EMBL" id="CP036433">
    <property type="protein sequence ID" value="QDU92615.1"/>
    <property type="molecule type" value="Genomic_DNA"/>
</dbReference>
<dbReference type="PANTHER" id="PTHR43133">
    <property type="entry name" value="RNA POLYMERASE ECF-TYPE SIGMA FACTO"/>
    <property type="match status" value="1"/>
</dbReference>
<dbReference type="RefSeq" id="WP_145048724.1">
    <property type="nucleotide sequence ID" value="NZ_CP036433.1"/>
</dbReference>
<dbReference type="OrthoDB" id="9780326at2"/>
<dbReference type="SUPFAM" id="SSF88659">
    <property type="entry name" value="Sigma3 and sigma4 domains of RNA polymerase sigma factors"/>
    <property type="match status" value="1"/>
</dbReference>
<dbReference type="AlphaFoldDB" id="A0A518DL95"/>
<evidence type="ECO:0000256" key="2">
    <source>
        <dbReference type="ARBA" id="ARBA00023015"/>
    </source>
</evidence>
<dbReference type="InterPro" id="IPR014284">
    <property type="entry name" value="RNA_pol_sigma-70_dom"/>
</dbReference>
<dbReference type="PANTHER" id="PTHR43133:SF51">
    <property type="entry name" value="RNA POLYMERASE SIGMA FACTOR"/>
    <property type="match status" value="1"/>
</dbReference>
<dbReference type="InterPro" id="IPR039425">
    <property type="entry name" value="RNA_pol_sigma-70-like"/>
</dbReference>
<feature type="domain" description="RNA polymerase sigma factor 70 region 4 type 2" evidence="6">
    <location>
        <begin position="140"/>
        <end position="183"/>
    </location>
</feature>
<dbReference type="GO" id="GO:0016987">
    <property type="term" value="F:sigma factor activity"/>
    <property type="evidence" value="ECO:0007669"/>
    <property type="project" value="UniProtKB-KW"/>
</dbReference>
<keyword evidence="4" id="KW-0804">Transcription</keyword>
<gene>
    <name evidence="7" type="ORF">Pla8534_03630</name>
</gene>
<reference evidence="7 8" key="1">
    <citation type="submission" date="2019-02" db="EMBL/GenBank/DDBJ databases">
        <title>Deep-cultivation of Planctomycetes and their phenomic and genomic characterization uncovers novel biology.</title>
        <authorList>
            <person name="Wiegand S."/>
            <person name="Jogler M."/>
            <person name="Boedeker C."/>
            <person name="Pinto D."/>
            <person name="Vollmers J."/>
            <person name="Rivas-Marin E."/>
            <person name="Kohn T."/>
            <person name="Peeters S.H."/>
            <person name="Heuer A."/>
            <person name="Rast P."/>
            <person name="Oberbeckmann S."/>
            <person name="Bunk B."/>
            <person name="Jeske O."/>
            <person name="Meyerdierks A."/>
            <person name="Storesund J.E."/>
            <person name="Kallscheuer N."/>
            <person name="Luecker S."/>
            <person name="Lage O.M."/>
            <person name="Pohl T."/>
            <person name="Merkel B.J."/>
            <person name="Hornburger P."/>
            <person name="Mueller R.-W."/>
            <person name="Bruemmer F."/>
            <person name="Labrenz M."/>
            <person name="Spormann A.M."/>
            <person name="Op den Camp H."/>
            <person name="Overmann J."/>
            <person name="Amann R."/>
            <person name="Jetten M.S.M."/>
            <person name="Mascher T."/>
            <person name="Medema M.H."/>
            <person name="Devos D.P."/>
            <person name="Kaster A.-K."/>
            <person name="Ovreas L."/>
            <person name="Rohde M."/>
            <person name="Galperin M.Y."/>
            <person name="Jogler C."/>
        </authorList>
    </citation>
    <scope>NUCLEOTIDE SEQUENCE [LARGE SCALE GENOMIC DNA]</scope>
    <source>
        <strain evidence="7 8">Pla85_3_4</strain>
    </source>
</reference>